<name>A0A075WIG0_ARCFL</name>
<proteinExistence type="predicted"/>
<dbReference type="RefSeq" id="WP_048064510.1">
    <property type="nucleotide sequence ID" value="NZ_CP006577.1"/>
</dbReference>
<evidence type="ECO:0000313" key="2">
    <source>
        <dbReference type="EMBL" id="AIG98989.1"/>
    </source>
</evidence>
<keyword evidence="1" id="KW-0472">Membrane</keyword>
<gene>
    <name evidence="2" type="ORF">AFULGI_00022630</name>
</gene>
<sequence length="135" mass="15632">MIWTYRALNNPAARRKWTAFILLIVLAGFGYTAYKIAGGAEVGKSLIAAAIFALFISLYAIITLGKPRHYYIEGDYVYYRPFKTNLKDIEGFEVDEERRVIRLKGAGIFSVRTLYFDNEDDLRQAVRRLERIVKR</sequence>
<organism evidence="2 3">
    <name type="scientific">Archaeoglobus fulgidus DSM 8774</name>
    <dbReference type="NCBI Taxonomy" id="1344584"/>
    <lineage>
        <taxon>Archaea</taxon>
        <taxon>Methanobacteriati</taxon>
        <taxon>Methanobacteriota</taxon>
        <taxon>Archaeoglobi</taxon>
        <taxon>Archaeoglobales</taxon>
        <taxon>Archaeoglobaceae</taxon>
        <taxon>Archaeoglobus</taxon>
    </lineage>
</organism>
<evidence type="ECO:0000313" key="3">
    <source>
        <dbReference type="Proteomes" id="UP000028501"/>
    </source>
</evidence>
<dbReference type="AlphaFoldDB" id="A0A075WIG0"/>
<feature type="transmembrane region" description="Helical" evidence="1">
    <location>
        <begin position="17"/>
        <end position="34"/>
    </location>
</feature>
<dbReference type="Proteomes" id="UP000028501">
    <property type="component" value="Chromosome"/>
</dbReference>
<dbReference type="KEGG" id="afg:AFULGI_00022630"/>
<keyword evidence="1" id="KW-0812">Transmembrane</keyword>
<protein>
    <recommendedName>
        <fullName evidence="4">DUF5673 domain-containing protein</fullName>
    </recommendedName>
</protein>
<dbReference type="GeneID" id="24795745"/>
<evidence type="ECO:0008006" key="4">
    <source>
        <dbReference type="Google" id="ProtNLM"/>
    </source>
</evidence>
<feature type="transmembrane region" description="Helical" evidence="1">
    <location>
        <begin position="46"/>
        <end position="64"/>
    </location>
</feature>
<dbReference type="HOGENOM" id="CLU_1880938_0_0_2"/>
<evidence type="ECO:0000256" key="1">
    <source>
        <dbReference type="SAM" id="Phobius"/>
    </source>
</evidence>
<accession>A0A075WIG0</accession>
<reference evidence="2 3" key="1">
    <citation type="submission" date="2013-07" db="EMBL/GenBank/DDBJ databases">
        <title>Genome of Archaeoglobus fulgidus.</title>
        <authorList>
            <person name="Fiebig A."/>
            <person name="Birkeland N.-K."/>
        </authorList>
    </citation>
    <scope>NUCLEOTIDE SEQUENCE [LARGE SCALE GENOMIC DNA]</scope>
    <source>
        <strain evidence="2 3">DSM 8774</strain>
    </source>
</reference>
<keyword evidence="1" id="KW-1133">Transmembrane helix</keyword>
<dbReference type="EMBL" id="CP006577">
    <property type="protein sequence ID" value="AIG98989.1"/>
    <property type="molecule type" value="Genomic_DNA"/>
</dbReference>